<feature type="domain" description="ABC transporter" evidence="4">
    <location>
        <begin position="2"/>
        <end position="231"/>
    </location>
</feature>
<name>S5DWS6_9ACTN</name>
<dbReference type="InterPro" id="IPR003439">
    <property type="entry name" value="ABC_transporter-like_ATP-bd"/>
</dbReference>
<dbReference type="InterPro" id="IPR003593">
    <property type="entry name" value="AAA+_ATPase"/>
</dbReference>
<dbReference type="SMART" id="SM00382">
    <property type="entry name" value="AAA"/>
    <property type="match status" value="1"/>
</dbReference>
<evidence type="ECO:0000256" key="2">
    <source>
        <dbReference type="ARBA" id="ARBA00022741"/>
    </source>
</evidence>
<dbReference type="PROSITE" id="PS50893">
    <property type="entry name" value="ABC_TRANSPORTER_2"/>
    <property type="match status" value="1"/>
</dbReference>
<dbReference type="GO" id="GO:0016887">
    <property type="term" value="F:ATP hydrolysis activity"/>
    <property type="evidence" value="ECO:0007669"/>
    <property type="project" value="InterPro"/>
</dbReference>
<dbReference type="EMBL" id="KC811130">
    <property type="protein sequence ID" value="AGQ19357.1"/>
    <property type="molecule type" value="Genomic_DNA"/>
</dbReference>
<dbReference type="PANTHER" id="PTHR43204:SF1">
    <property type="entry name" value="ABC TRANSPORTER I FAMILY MEMBER 6, CHLOROPLASTIC"/>
    <property type="match status" value="1"/>
</dbReference>
<reference evidence="5" key="1">
    <citation type="journal article" date="2013" name="Sci. Rep.">
        <title>Metagenomics uncovers a new group of low GC and ultra-small marine Actinobacteria.</title>
        <authorList>
            <person name="Ghai R."/>
            <person name="Mizuno C.M."/>
            <person name="Picazo A."/>
            <person name="Camacho A."/>
            <person name="Rodriguez-Valera F."/>
        </authorList>
    </citation>
    <scope>NUCLEOTIDE SEQUENCE</scope>
</reference>
<evidence type="ECO:0000259" key="4">
    <source>
        <dbReference type="PROSITE" id="PS50893"/>
    </source>
</evidence>
<evidence type="ECO:0000313" key="5">
    <source>
        <dbReference type="EMBL" id="AGQ19357.1"/>
    </source>
</evidence>
<dbReference type="SUPFAM" id="SSF52540">
    <property type="entry name" value="P-loop containing nucleoside triphosphate hydrolases"/>
    <property type="match status" value="1"/>
</dbReference>
<organism evidence="5">
    <name type="scientific">Candidatus Actinomarina minuta</name>
    <dbReference type="NCBI Taxonomy" id="1389454"/>
    <lineage>
        <taxon>Bacteria</taxon>
        <taxon>Bacillati</taxon>
        <taxon>Actinomycetota</taxon>
        <taxon>Actinomycetes</taxon>
        <taxon>Candidatus Actinomarinidae</taxon>
        <taxon>Candidatus Actinomarinales</taxon>
        <taxon>Candidatus Actinomarineae</taxon>
        <taxon>Candidatus Actinomarinaceae</taxon>
        <taxon>Candidatus Actinomarina</taxon>
    </lineage>
</organism>
<dbReference type="InterPro" id="IPR027417">
    <property type="entry name" value="P-loop_NTPase"/>
</dbReference>
<dbReference type="GO" id="GO:0005524">
    <property type="term" value="F:ATP binding"/>
    <property type="evidence" value="ECO:0007669"/>
    <property type="project" value="UniProtKB-KW"/>
</dbReference>
<protein>
    <submittedName>
        <fullName evidence="5">Cysteine desulfurase activator ATPase</fullName>
    </submittedName>
</protein>
<keyword evidence="3" id="KW-0067">ATP-binding</keyword>
<sequence>MLKVKNLKASIGEVEILKGINLEIGDGELHAVMGPNGSGKSTLCHVLMGNTDYKNEGDVTLNGEDVLSIPQFDRAQKGIFQSFQYPVGLPGVTLREFIQSFLGDIDEAELIELSKRFNLDEFLDRDVNVDLSGGEKKRSELFQLSLMKPSLALLDEIDSGLDIDAIKSVATLINENRDENTSYILVTHYSRILKYLDVDKVHIVVNGKIVKSGSNELIEEVDSGGYTQYQEEN</sequence>
<dbReference type="Gene3D" id="3.40.50.300">
    <property type="entry name" value="P-loop containing nucleotide triphosphate hydrolases"/>
    <property type="match status" value="1"/>
</dbReference>
<dbReference type="Pfam" id="PF00005">
    <property type="entry name" value="ABC_tran"/>
    <property type="match status" value="1"/>
</dbReference>
<keyword evidence="2" id="KW-0547">Nucleotide-binding</keyword>
<dbReference type="AlphaFoldDB" id="S5DWS6"/>
<evidence type="ECO:0000256" key="3">
    <source>
        <dbReference type="ARBA" id="ARBA00022840"/>
    </source>
</evidence>
<dbReference type="CDD" id="cd03217">
    <property type="entry name" value="ABC_FeS_Assembly"/>
    <property type="match status" value="1"/>
</dbReference>
<comment type="similarity">
    <text evidence="1">Belongs to the ABC transporter superfamily. Ycf16 family.</text>
</comment>
<accession>S5DWS6</accession>
<dbReference type="NCBIfam" id="TIGR01978">
    <property type="entry name" value="sufC"/>
    <property type="match status" value="1"/>
</dbReference>
<dbReference type="InterPro" id="IPR010230">
    <property type="entry name" value="FeS-cluster_ATPase_SufC"/>
</dbReference>
<evidence type="ECO:0000256" key="1">
    <source>
        <dbReference type="ARBA" id="ARBA00006216"/>
    </source>
</evidence>
<dbReference type="PANTHER" id="PTHR43204">
    <property type="entry name" value="ABC TRANSPORTER I FAMILY MEMBER 6, CHLOROPLASTIC"/>
    <property type="match status" value="1"/>
</dbReference>
<proteinExistence type="inferred from homology"/>